<feature type="compositionally biased region" description="Basic residues" evidence="1">
    <location>
        <begin position="114"/>
        <end position="130"/>
    </location>
</feature>
<dbReference type="SMART" id="SM00257">
    <property type="entry name" value="LysM"/>
    <property type="match status" value="2"/>
</dbReference>
<dbReference type="PROSITE" id="PS51782">
    <property type="entry name" value="LYSM"/>
    <property type="match status" value="2"/>
</dbReference>
<name>A0ABX1XD52_9BACL</name>
<dbReference type="PANTHER" id="PTHR33734">
    <property type="entry name" value="LYSM DOMAIN-CONTAINING GPI-ANCHORED PROTEIN 2"/>
    <property type="match status" value="1"/>
</dbReference>
<reference evidence="3 4" key="1">
    <citation type="submission" date="2019-10" db="EMBL/GenBank/DDBJ databases">
        <title>Description of Paenibacillus humi sp. nov.</title>
        <authorList>
            <person name="Carlier A."/>
            <person name="Qi S."/>
        </authorList>
    </citation>
    <scope>NUCLEOTIDE SEQUENCE [LARGE SCALE GENOMIC DNA]</scope>
    <source>
        <strain evidence="3 4">LMG 31461</strain>
    </source>
</reference>
<evidence type="ECO:0000313" key="4">
    <source>
        <dbReference type="Proteomes" id="UP000653578"/>
    </source>
</evidence>
<feature type="domain" description="LysM" evidence="2">
    <location>
        <begin position="2"/>
        <end position="47"/>
    </location>
</feature>
<dbReference type="InterPro" id="IPR018392">
    <property type="entry name" value="LysM"/>
</dbReference>
<comment type="caution">
    <text evidence="3">The sequence shown here is derived from an EMBL/GenBank/DDBJ whole genome shotgun (WGS) entry which is preliminary data.</text>
</comment>
<organism evidence="3 4">
    <name type="scientific">Paenibacillus plantarum</name>
    <dbReference type="NCBI Taxonomy" id="2654975"/>
    <lineage>
        <taxon>Bacteria</taxon>
        <taxon>Bacillati</taxon>
        <taxon>Bacillota</taxon>
        <taxon>Bacilli</taxon>
        <taxon>Bacillales</taxon>
        <taxon>Paenibacillaceae</taxon>
        <taxon>Paenibacillus</taxon>
    </lineage>
</organism>
<evidence type="ECO:0000259" key="2">
    <source>
        <dbReference type="PROSITE" id="PS51782"/>
    </source>
</evidence>
<dbReference type="Pfam" id="PF01476">
    <property type="entry name" value="LysM"/>
    <property type="match status" value="2"/>
</dbReference>
<dbReference type="RefSeq" id="WP_171632120.1">
    <property type="nucleotide sequence ID" value="NZ_WHNY01000059.1"/>
</dbReference>
<feature type="domain" description="LysM" evidence="2">
    <location>
        <begin position="63"/>
        <end position="108"/>
    </location>
</feature>
<accession>A0ABX1XD52</accession>
<feature type="region of interest" description="Disordered" evidence="1">
    <location>
        <begin position="114"/>
        <end position="138"/>
    </location>
</feature>
<protein>
    <submittedName>
        <fullName evidence="3">LysM peptidoglycan-binding domain-containing protein</fullName>
    </submittedName>
</protein>
<sequence>MKIHIVKKGDTLYELAKKYNTTLDQIIALNPQIPDPNQIEIGMKVKIPSTVKPVEPPASDFVYKHVVQQGDSLWKLGKAWDVPLQAMIKANAHLKNPNVLMTGDVVFVPKMQHGHTHSNQHGMHHAHHNPSKLSTEPFAPEPMPEPMPPTDAYQQPIIASPQQPVVEAPPLSTGETVPAMPQIMPPAPVIPAPIMEDHGLHQPYGQAVHPFQQFHITATEVFAYPEQHHEAMTLPEYPQYPQYPPYQEEPCEQLPTMVAPVTVVDEGCGCGGPSMNEHPWMNYPAHYGNVPMGNPWDNASQEMPVMPAFYPPPMPYDHLMAQQYAFQHDPYGIPYAGAGQHAPYEESSLLPQVHTHELKQVTDTQAEIDIDIRDKQKSVKPKTSGSRTTRKVKLSGASALSAFLQQQERGIEKRESGKPGPWINF</sequence>
<evidence type="ECO:0000256" key="1">
    <source>
        <dbReference type="SAM" id="MobiDB-lite"/>
    </source>
</evidence>
<proteinExistence type="predicted"/>
<gene>
    <name evidence="3" type="ORF">GC096_18120</name>
</gene>
<dbReference type="InterPro" id="IPR036779">
    <property type="entry name" value="LysM_dom_sf"/>
</dbReference>
<dbReference type="EMBL" id="WHNY01000059">
    <property type="protein sequence ID" value="NOU65956.1"/>
    <property type="molecule type" value="Genomic_DNA"/>
</dbReference>
<feature type="region of interest" description="Disordered" evidence="1">
    <location>
        <begin position="405"/>
        <end position="425"/>
    </location>
</feature>
<dbReference type="CDD" id="cd00118">
    <property type="entry name" value="LysM"/>
    <property type="match status" value="2"/>
</dbReference>
<dbReference type="PANTHER" id="PTHR33734:SF34">
    <property type="entry name" value="SPOIVD-ASSOCIATED FACTOR A"/>
    <property type="match status" value="1"/>
</dbReference>
<dbReference type="Proteomes" id="UP000653578">
    <property type="component" value="Unassembled WGS sequence"/>
</dbReference>
<keyword evidence="4" id="KW-1185">Reference proteome</keyword>
<dbReference type="Gene3D" id="3.10.350.10">
    <property type="entry name" value="LysM domain"/>
    <property type="match status" value="2"/>
</dbReference>
<dbReference type="SUPFAM" id="SSF54106">
    <property type="entry name" value="LysM domain"/>
    <property type="match status" value="2"/>
</dbReference>
<evidence type="ECO:0000313" key="3">
    <source>
        <dbReference type="EMBL" id="NOU65956.1"/>
    </source>
</evidence>